<reference evidence="2 3" key="1">
    <citation type="submission" date="2016-01" db="EMBL/GenBank/DDBJ databases">
        <title>Complete Genome Sequence of Paenibacillus yonginensis DCY84, a novel Plant Growth-Promoting Bacteria with Elicitation of Induced Systemic Resistance.</title>
        <authorList>
            <person name="Kim Y.J."/>
            <person name="Yang D.C."/>
            <person name="Sukweenadhi J."/>
        </authorList>
    </citation>
    <scope>NUCLEOTIDE SEQUENCE [LARGE SCALE GENOMIC DNA]</scope>
    <source>
        <strain evidence="2 3">DCY84</strain>
    </source>
</reference>
<protein>
    <submittedName>
        <fullName evidence="2">Cellobiose phosphorylase</fullName>
    </submittedName>
</protein>
<dbReference type="RefSeq" id="WP_068694516.1">
    <property type="nucleotide sequence ID" value="NZ_CP014167.1"/>
</dbReference>
<dbReference type="KEGG" id="pyg:AWM70_04405"/>
<accession>A0A1B1MXN3</accession>
<evidence type="ECO:0000313" key="2">
    <source>
        <dbReference type="EMBL" id="ANS73907.1"/>
    </source>
</evidence>
<dbReference type="SUPFAM" id="SSF50182">
    <property type="entry name" value="Sm-like ribonucleoproteins"/>
    <property type="match status" value="1"/>
</dbReference>
<keyword evidence="1" id="KW-0472">Membrane</keyword>
<evidence type="ECO:0000256" key="1">
    <source>
        <dbReference type="SAM" id="Phobius"/>
    </source>
</evidence>
<dbReference type="OrthoDB" id="2664066at2"/>
<feature type="transmembrane region" description="Helical" evidence="1">
    <location>
        <begin position="56"/>
        <end position="77"/>
    </location>
</feature>
<proteinExistence type="predicted"/>
<keyword evidence="3" id="KW-1185">Reference proteome</keyword>
<dbReference type="Proteomes" id="UP000092573">
    <property type="component" value="Chromosome"/>
</dbReference>
<name>A0A1B1MXN3_9BACL</name>
<sequence length="80" mass="9163">MLDQMYYHCLRYKNKKVRILTRDGKEYRGTIVDVDRNNVYLRPEGGSVTTSAFFPYFGYPGFGTGLLTLSLFSLLAISLI</sequence>
<dbReference type="InterPro" id="IPR010920">
    <property type="entry name" value="LSM_dom_sf"/>
</dbReference>
<organism evidence="2 3">
    <name type="scientific">Paenibacillus yonginensis</name>
    <dbReference type="NCBI Taxonomy" id="1462996"/>
    <lineage>
        <taxon>Bacteria</taxon>
        <taxon>Bacillati</taxon>
        <taxon>Bacillota</taxon>
        <taxon>Bacilli</taxon>
        <taxon>Bacillales</taxon>
        <taxon>Paenibacillaceae</taxon>
        <taxon>Paenibacillus</taxon>
    </lineage>
</organism>
<gene>
    <name evidence="2" type="ORF">AWM70_04405</name>
</gene>
<dbReference type="EMBL" id="CP014167">
    <property type="protein sequence ID" value="ANS73907.1"/>
    <property type="molecule type" value="Genomic_DNA"/>
</dbReference>
<keyword evidence="1" id="KW-0812">Transmembrane</keyword>
<keyword evidence="1" id="KW-1133">Transmembrane helix</keyword>
<dbReference type="AlphaFoldDB" id="A0A1B1MXN3"/>
<evidence type="ECO:0000313" key="3">
    <source>
        <dbReference type="Proteomes" id="UP000092573"/>
    </source>
</evidence>